<dbReference type="Proteomes" id="UP000016931">
    <property type="component" value="Unassembled WGS sequence"/>
</dbReference>
<evidence type="ECO:0000313" key="2">
    <source>
        <dbReference type="EMBL" id="EMF10981.1"/>
    </source>
</evidence>
<name>M3CD42_SPHMS</name>
<protein>
    <submittedName>
        <fullName evidence="2">Uncharacterized protein</fullName>
    </submittedName>
</protein>
<dbReference type="OrthoDB" id="6329284at2759"/>
<feature type="region of interest" description="Disordered" evidence="1">
    <location>
        <begin position="1"/>
        <end position="87"/>
    </location>
</feature>
<dbReference type="RefSeq" id="XP_016759102.1">
    <property type="nucleotide sequence ID" value="XM_016900768.1"/>
</dbReference>
<feature type="compositionally biased region" description="Basic and acidic residues" evidence="1">
    <location>
        <begin position="54"/>
        <end position="65"/>
    </location>
</feature>
<accession>M3CD42</accession>
<keyword evidence="3" id="KW-1185">Reference proteome</keyword>
<dbReference type="AlphaFoldDB" id="M3CD42"/>
<feature type="compositionally biased region" description="Basic residues" evidence="1">
    <location>
        <begin position="73"/>
        <end position="83"/>
    </location>
</feature>
<dbReference type="EMBL" id="KB456266">
    <property type="protein sequence ID" value="EMF10981.1"/>
    <property type="molecule type" value="Genomic_DNA"/>
</dbReference>
<sequence length="112" mass="12769">MEKPDQTTTTATTSTTGSTTGSTTTIKPNAEELALHRCPRCSLDTREEEELYNDEQHDDNKTNDKNDDEEKTGRRRGNRRRRSSAVQELAVELVRKIRRSHSHSHVGKEEGF</sequence>
<reference evidence="2 3" key="1">
    <citation type="journal article" date="2012" name="PLoS Pathog.">
        <title>Diverse lifestyles and strategies of plant pathogenesis encoded in the genomes of eighteen Dothideomycetes fungi.</title>
        <authorList>
            <person name="Ohm R.A."/>
            <person name="Feau N."/>
            <person name="Henrissat B."/>
            <person name="Schoch C.L."/>
            <person name="Horwitz B.A."/>
            <person name="Barry K.W."/>
            <person name="Condon B.J."/>
            <person name="Copeland A.C."/>
            <person name="Dhillon B."/>
            <person name="Glaser F."/>
            <person name="Hesse C.N."/>
            <person name="Kosti I."/>
            <person name="LaButti K."/>
            <person name="Lindquist E.A."/>
            <person name="Lucas S."/>
            <person name="Salamov A.A."/>
            <person name="Bradshaw R.E."/>
            <person name="Ciuffetti L."/>
            <person name="Hamelin R.C."/>
            <person name="Kema G.H.J."/>
            <person name="Lawrence C."/>
            <person name="Scott J.A."/>
            <person name="Spatafora J.W."/>
            <person name="Turgeon B.G."/>
            <person name="de Wit P.J.G.M."/>
            <person name="Zhong S."/>
            <person name="Goodwin S.B."/>
            <person name="Grigoriev I.V."/>
        </authorList>
    </citation>
    <scope>NUCLEOTIDE SEQUENCE [LARGE SCALE GENOMIC DNA]</scope>
    <source>
        <strain evidence="2 3">SO2202</strain>
    </source>
</reference>
<gene>
    <name evidence="2" type="ORF">SEPMUDRAFT_109118</name>
</gene>
<evidence type="ECO:0000256" key="1">
    <source>
        <dbReference type="SAM" id="MobiDB-lite"/>
    </source>
</evidence>
<organism evidence="2 3">
    <name type="scientific">Sphaerulina musiva (strain SO2202)</name>
    <name type="common">Poplar stem canker fungus</name>
    <name type="synonym">Septoria musiva</name>
    <dbReference type="NCBI Taxonomy" id="692275"/>
    <lineage>
        <taxon>Eukaryota</taxon>
        <taxon>Fungi</taxon>
        <taxon>Dikarya</taxon>
        <taxon>Ascomycota</taxon>
        <taxon>Pezizomycotina</taxon>
        <taxon>Dothideomycetes</taxon>
        <taxon>Dothideomycetidae</taxon>
        <taxon>Mycosphaerellales</taxon>
        <taxon>Mycosphaerellaceae</taxon>
        <taxon>Sphaerulina</taxon>
    </lineage>
</organism>
<feature type="compositionally biased region" description="Low complexity" evidence="1">
    <location>
        <begin position="7"/>
        <end position="25"/>
    </location>
</feature>
<proteinExistence type="predicted"/>
<dbReference type="HOGENOM" id="CLU_2147449_0_0_1"/>
<evidence type="ECO:0000313" key="3">
    <source>
        <dbReference type="Proteomes" id="UP000016931"/>
    </source>
</evidence>
<dbReference type="GeneID" id="27897905"/>